<dbReference type="Proteomes" id="UP000233556">
    <property type="component" value="Unassembled WGS sequence"/>
</dbReference>
<protein>
    <submittedName>
        <fullName evidence="2">Uncharacterized protein</fullName>
    </submittedName>
</protein>
<gene>
    <name evidence="2" type="ORF">llap_14004</name>
</gene>
<feature type="region of interest" description="Disordered" evidence="1">
    <location>
        <begin position="110"/>
        <end position="130"/>
    </location>
</feature>
<name>A0A2I0TPI3_LIMLA</name>
<evidence type="ECO:0000313" key="3">
    <source>
        <dbReference type="Proteomes" id="UP000233556"/>
    </source>
</evidence>
<reference evidence="3" key="2">
    <citation type="submission" date="2017-12" db="EMBL/GenBank/DDBJ databases">
        <title>Genome sequence of the Bar-tailed Godwit (Limosa lapponica baueri).</title>
        <authorList>
            <person name="Lima N.C.B."/>
            <person name="Parody-Merino A.M."/>
            <person name="Battley P.F."/>
            <person name="Fidler A.E."/>
            <person name="Prosdocimi F."/>
        </authorList>
    </citation>
    <scope>NUCLEOTIDE SEQUENCE [LARGE SCALE GENOMIC DNA]</scope>
</reference>
<reference evidence="3" key="1">
    <citation type="submission" date="2017-11" db="EMBL/GenBank/DDBJ databases">
        <authorList>
            <person name="Lima N.C."/>
            <person name="Parody-Merino A.M."/>
            <person name="Battley P.F."/>
            <person name="Fidler A.E."/>
            <person name="Prosdocimi F."/>
        </authorList>
    </citation>
    <scope>NUCLEOTIDE SEQUENCE [LARGE SCALE GENOMIC DNA]</scope>
</reference>
<dbReference type="AlphaFoldDB" id="A0A2I0TPI3"/>
<evidence type="ECO:0000313" key="2">
    <source>
        <dbReference type="EMBL" id="PKU35692.1"/>
    </source>
</evidence>
<evidence type="ECO:0000256" key="1">
    <source>
        <dbReference type="SAM" id="MobiDB-lite"/>
    </source>
</evidence>
<dbReference type="EMBL" id="KZ508097">
    <property type="protein sequence ID" value="PKU35692.1"/>
    <property type="molecule type" value="Genomic_DNA"/>
</dbReference>
<accession>A0A2I0TPI3</accession>
<organism evidence="2 3">
    <name type="scientific">Limosa lapponica baueri</name>
    <dbReference type="NCBI Taxonomy" id="1758121"/>
    <lineage>
        <taxon>Eukaryota</taxon>
        <taxon>Metazoa</taxon>
        <taxon>Chordata</taxon>
        <taxon>Craniata</taxon>
        <taxon>Vertebrata</taxon>
        <taxon>Euteleostomi</taxon>
        <taxon>Archelosauria</taxon>
        <taxon>Archosauria</taxon>
        <taxon>Dinosauria</taxon>
        <taxon>Saurischia</taxon>
        <taxon>Theropoda</taxon>
        <taxon>Coelurosauria</taxon>
        <taxon>Aves</taxon>
        <taxon>Neognathae</taxon>
        <taxon>Neoaves</taxon>
        <taxon>Charadriiformes</taxon>
        <taxon>Scolopacidae</taxon>
        <taxon>Limosa</taxon>
    </lineage>
</organism>
<sequence>MGTHQNWHPSGPPDTTSTVIFCPSNFLLHFLYSAKALNIEMYVLNVCSKLTPAQTKGYIIYLCNKSKGGTFWQKKGNFTRNTWTGVIYGSTQTNYYHTTFILNKISKVSPGRRGKQNYDIHETSPSTYSL</sequence>
<keyword evidence="3" id="KW-1185">Reference proteome</keyword>
<proteinExistence type="predicted"/>